<dbReference type="InterPro" id="IPR029052">
    <property type="entry name" value="Metallo-depent_PP-like"/>
</dbReference>
<protein>
    <recommendedName>
        <fullName evidence="1">Calcineurin-like phosphoesterase N-terminal domain-containing protein</fullName>
    </recommendedName>
</protein>
<feature type="domain" description="Calcineurin-like phosphoesterase N-terminal" evidence="1">
    <location>
        <begin position="50"/>
        <end position="110"/>
    </location>
</feature>
<dbReference type="Gene3D" id="3.60.21.10">
    <property type="match status" value="1"/>
</dbReference>
<sequence length="311" mass="34345">MKQLTIAISVSLIIIISGCSMSAFGVGIAPGDATGVVFNDLNTNGTRDAGEPGICGVRVSNGTDIVLTDNKGRYALDVTDDTIIFVIKPAGWMTKVNDTNLPRFFYIHKPDGSPAGLKYPGVAPTGPQPDSIDFALYKHPEPKRFDVVIFGDPQVSRKEELAYLAHDAVDEVAGIDAAFGVSLGDIVGNNIGDFQAVNQIISAIGLTWYNLPGNHDLNFYAESDEHSLETYSRVYGPRYYSFDHGKVHFLVLDSIIAERRQREQLDYKEGLDQKQLEFIRNDLALLDKNQLVVLLMHGAENLFEYGRRELF</sequence>
<accession>X0S834</accession>
<dbReference type="InterPro" id="IPR013783">
    <property type="entry name" value="Ig-like_fold"/>
</dbReference>
<dbReference type="PANTHER" id="PTHR43143">
    <property type="entry name" value="METALLOPHOSPHOESTERASE, CALCINEURIN SUPERFAMILY"/>
    <property type="match status" value="1"/>
</dbReference>
<dbReference type="InterPro" id="IPR032285">
    <property type="entry name" value="Metallophos_N"/>
</dbReference>
<dbReference type="InterPro" id="IPR051918">
    <property type="entry name" value="STPP_CPPED1"/>
</dbReference>
<dbReference type="SUPFAM" id="SSF117074">
    <property type="entry name" value="Hypothetical protein PA1324"/>
    <property type="match status" value="1"/>
</dbReference>
<evidence type="ECO:0000259" key="1">
    <source>
        <dbReference type="Pfam" id="PF16371"/>
    </source>
</evidence>
<dbReference type="SUPFAM" id="SSF56300">
    <property type="entry name" value="Metallo-dependent phosphatases"/>
    <property type="match status" value="1"/>
</dbReference>
<comment type="caution">
    <text evidence="2">The sequence shown here is derived from an EMBL/GenBank/DDBJ whole genome shotgun (WGS) entry which is preliminary data.</text>
</comment>
<evidence type="ECO:0000313" key="2">
    <source>
        <dbReference type="EMBL" id="GAF72087.1"/>
    </source>
</evidence>
<dbReference type="PANTHER" id="PTHR43143:SF6">
    <property type="entry name" value="BLL3016 PROTEIN"/>
    <property type="match status" value="1"/>
</dbReference>
<dbReference type="EMBL" id="BARS01006676">
    <property type="protein sequence ID" value="GAF72087.1"/>
    <property type="molecule type" value="Genomic_DNA"/>
</dbReference>
<reference evidence="2" key="1">
    <citation type="journal article" date="2014" name="Front. Microbiol.">
        <title>High frequency of phylogenetically diverse reductive dehalogenase-homologous genes in deep subseafloor sedimentary metagenomes.</title>
        <authorList>
            <person name="Kawai M."/>
            <person name="Futagami T."/>
            <person name="Toyoda A."/>
            <person name="Takaki Y."/>
            <person name="Nishi S."/>
            <person name="Hori S."/>
            <person name="Arai W."/>
            <person name="Tsubouchi T."/>
            <person name="Morono Y."/>
            <person name="Uchiyama I."/>
            <person name="Ito T."/>
            <person name="Fujiyama A."/>
            <person name="Inagaki F."/>
            <person name="Takami H."/>
        </authorList>
    </citation>
    <scope>NUCLEOTIDE SEQUENCE</scope>
    <source>
        <strain evidence="2">Expedition CK06-06</strain>
    </source>
</reference>
<organism evidence="2">
    <name type="scientific">marine sediment metagenome</name>
    <dbReference type="NCBI Taxonomy" id="412755"/>
    <lineage>
        <taxon>unclassified sequences</taxon>
        <taxon>metagenomes</taxon>
        <taxon>ecological metagenomes</taxon>
    </lineage>
</organism>
<proteinExistence type="predicted"/>
<dbReference type="PROSITE" id="PS51257">
    <property type="entry name" value="PROKAR_LIPOPROTEIN"/>
    <property type="match status" value="1"/>
</dbReference>
<gene>
    <name evidence="2" type="ORF">S01H1_12971</name>
</gene>
<dbReference type="GO" id="GO:0016787">
    <property type="term" value="F:hydrolase activity"/>
    <property type="evidence" value="ECO:0007669"/>
    <property type="project" value="InterPro"/>
</dbReference>
<feature type="non-terminal residue" evidence="2">
    <location>
        <position position="311"/>
    </location>
</feature>
<dbReference type="AlphaFoldDB" id="X0S834"/>
<dbReference type="Pfam" id="PF16371">
    <property type="entry name" value="MetallophosN"/>
    <property type="match status" value="1"/>
</dbReference>
<name>X0S834_9ZZZZ</name>
<dbReference type="Gene3D" id="2.60.40.10">
    <property type="entry name" value="Immunoglobulins"/>
    <property type="match status" value="1"/>
</dbReference>